<keyword evidence="2" id="KW-1133">Transmembrane helix</keyword>
<dbReference type="InterPro" id="IPR041411">
    <property type="entry name" value="Ldi"/>
</dbReference>
<evidence type="ECO:0000313" key="5">
    <source>
        <dbReference type="Proteomes" id="UP000799750"/>
    </source>
</evidence>
<feature type="transmembrane region" description="Helical" evidence="2">
    <location>
        <begin position="65"/>
        <end position="81"/>
    </location>
</feature>
<accession>A0A6A6R6Q3</accession>
<organism evidence="4 5">
    <name type="scientific">Lophium mytilinum</name>
    <dbReference type="NCBI Taxonomy" id="390894"/>
    <lineage>
        <taxon>Eukaryota</taxon>
        <taxon>Fungi</taxon>
        <taxon>Dikarya</taxon>
        <taxon>Ascomycota</taxon>
        <taxon>Pezizomycotina</taxon>
        <taxon>Dothideomycetes</taxon>
        <taxon>Pleosporomycetidae</taxon>
        <taxon>Mytilinidiales</taxon>
        <taxon>Mytilinidiaceae</taxon>
        <taxon>Lophium</taxon>
    </lineage>
</organism>
<sequence>MCGKAISMMLHLKESISIQSNGHANGQSNAKPKSASKKFSDGKSELIPASVGSGTHRKKVQNRTLLLWATLAVLGLSVFYQRQYALSPKVRAAALSLVFPGAGYIASANILGGVFFLLTFISLPPALFAWFGAGGIFFPILIWALSIPGAYYATGKTTFSYAGIISLGLLGAFMTYFNRLSATARVKAAEKRNNRNTFITNELTSIDTLSTPAPPDAERELSLEDLRVVQYVFDQASKAHDDWSEFNVIDQFQTSALRYQLYEMMYCLGMYIGIYTPNFHGYAASAYLNTIEKAMTPKVLGFWKWETRWGKFKTDYDPVVEDNIMVTGFFLQALMLYTSVTGDHRYTKPGSLKFRLSEKKGDEFPHSIHTIDKALVRQWEANPYCLFPCEPNWIYTPCNFYGFTGQVVYDRVFGTTHSERLLPAFEESLNVNFTEPDGSILPIRSELTGFTIPGLCGALTDLVNAVLCRGYLDHVARRMWAIFRHEAVSFTPSGSLELKGLVGADKLDPGNYRASDFAIYPHVGYVAGEYGDEKVRKAANKKTDEGFGVITTKTGAKVLDPENASLAMRTSRIRASLLRKEDWKRLIGEGPSETALAGPILSSVPYPGVLVAKARSHDSKDLDLVLYPSAASGIFKLGVSRLVPGKTYNYGAGKSVKADAAGEISVEVPVDGRTQVHLTPA</sequence>
<dbReference type="OrthoDB" id="9979195at2759"/>
<dbReference type="AlphaFoldDB" id="A0A6A6R6Q3"/>
<feature type="transmembrane region" description="Helical" evidence="2">
    <location>
        <begin position="128"/>
        <end position="153"/>
    </location>
</feature>
<evidence type="ECO:0000256" key="1">
    <source>
        <dbReference type="SAM" id="MobiDB-lite"/>
    </source>
</evidence>
<keyword evidence="2" id="KW-0812">Transmembrane</keyword>
<feature type="region of interest" description="Disordered" evidence="1">
    <location>
        <begin position="21"/>
        <end position="41"/>
    </location>
</feature>
<dbReference type="EMBL" id="MU004183">
    <property type="protein sequence ID" value="KAF2500034.1"/>
    <property type="molecule type" value="Genomic_DNA"/>
</dbReference>
<keyword evidence="5" id="KW-1185">Reference proteome</keyword>
<evidence type="ECO:0000313" key="4">
    <source>
        <dbReference type="EMBL" id="KAF2500034.1"/>
    </source>
</evidence>
<proteinExistence type="predicted"/>
<dbReference type="Pfam" id="PF18566">
    <property type="entry name" value="Ldi"/>
    <property type="match status" value="1"/>
</dbReference>
<reference evidence="4" key="1">
    <citation type="journal article" date="2020" name="Stud. Mycol.">
        <title>101 Dothideomycetes genomes: a test case for predicting lifestyles and emergence of pathogens.</title>
        <authorList>
            <person name="Haridas S."/>
            <person name="Albert R."/>
            <person name="Binder M."/>
            <person name="Bloem J."/>
            <person name="Labutti K."/>
            <person name="Salamov A."/>
            <person name="Andreopoulos B."/>
            <person name="Baker S."/>
            <person name="Barry K."/>
            <person name="Bills G."/>
            <person name="Bluhm B."/>
            <person name="Cannon C."/>
            <person name="Castanera R."/>
            <person name="Culley D."/>
            <person name="Daum C."/>
            <person name="Ezra D."/>
            <person name="Gonzalez J."/>
            <person name="Henrissat B."/>
            <person name="Kuo A."/>
            <person name="Liang C."/>
            <person name="Lipzen A."/>
            <person name="Lutzoni F."/>
            <person name="Magnuson J."/>
            <person name="Mondo S."/>
            <person name="Nolan M."/>
            <person name="Ohm R."/>
            <person name="Pangilinan J."/>
            <person name="Park H.-J."/>
            <person name="Ramirez L."/>
            <person name="Alfaro M."/>
            <person name="Sun H."/>
            <person name="Tritt A."/>
            <person name="Yoshinaga Y."/>
            <person name="Zwiers L.-H."/>
            <person name="Turgeon B."/>
            <person name="Goodwin S."/>
            <person name="Spatafora J."/>
            <person name="Crous P."/>
            <person name="Grigoriev I."/>
        </authorList>
    </citation>
    <scope>NUCLEOTIDE SEQUENCE</scope>
    <source>
        <strain evidence="4">CBS 269.34</strain>
    </source>
</reference>
<gene>
    <name evidence="4" type="ORF">BU16DRAFT_534669</name>
</gene>
<keyword evidence="2" id="KW-0472">Membrane</keyword>
<feature type="transmembrane region" description="Helical" evidence="2">
    <location>
        <begin position="101"/>
        <end position="121"/>
    </location>
</feature>
<name>A0A6A6R6Q3_9PEZI</name>
<feature type="compositionally biased region" description="Polar residues" evidence="1">
    <location>
        <begin position="21"/>
        <end position="31"/>
    </location>
</feature>
<feature type="domain" description="Linalool dehydratase/isomerase" evidence="3">
    <location>
        <begin position="258"/>
        <end position="559"/>
    </location>
</feature>
<feature type="transmembrane region" description="Helical" evidence="2">
    <location>
        <begin position="159"/>
        <end position="177"/>
    </location>
</feature>
<evidence type="ECO:0000256" key="2">
    <source>
        <dbReference type="SAM" id="Phobius"/>
    </source>
</evidence>
<dbReference type="Proteomes" id="UP000799750">
    <property type="component" value="Unassembled WGS sequence"/>
</dbReference>
<protein>
    <recommendedName>
        <fullName evidence="3">Linalool dehydratase/isomerase domain-containing protein</fullName>
    </recommendedName>
</protein>
<evidence type="ECO:0000259" key="3">
    <source>
        <dbReference type="Pfam" id="PF18566"/>
    </source>
</evidence>